<dbReference type="PATRIC" id="fig|28229.3.peg.4685"/>
<dbReference type="OrthoDB" id="6283525at2"/>
<proteinExistence type="predicted"/>
<feature type="signal peptide" evidence="1">
    <location>
        <begin position="1"/>
        <end position="21"/>
    </location>
</feature>
<evidence type="ECO:0000256" key="1">
    <source>
        <dbReference type="SAM" id="SignalP"/>
    </source>
</evidence>
<sequence length="296" mass="32751">MKMMIKVFAIALSMITFFANAEIVTVGFKSTVSYSDNPDISVGETIDISLTYDTASAFDGGNIYFDISPGSNITATFENGLVVNTNPAAPNKIDMYSYSYEVAPATFNYDTNFHSYDAVSNTAATVMNMDLLLSNVVSTNPNNALRVTWDDDVSAFSIKDFNVMIDGLFVQSTITEISTAPESPVTVEATTYSAPISSYGGRLYFIRDVINTSTNTVEIKRWAYITWPDGTHYNRDSPKKFILDPMEQNIQTSAYFTVPSYWPAGTYEYHLNSIVVQDGQGNEGTVSQDSFMFTKE</sequence>
<reference evidence="2 3" key="1">
    <citation type="submission" date="2014-08" db="EMBL/GenBank/DDBJ databases">
        <title>Genomic and Phenotypic Diversity of Colwellia psychrerythraea strains from Disparate Marine Basins.</title>
        <authorList>
            <person name="Techtmann S.M."/>
            <person name="Stelling S.C."/>
            <person name="Utturkar S.M."/>
            <person name="Alshibli N."/>
            <person name="Harris A."/>
            <person name="Brown S.D."/>
            <person name="Hazen T.C."/>
        </authorList>
    </citation>
    <scope>NUCLEOTIDE SEQUENCE [LARGE SCALE GENOMIC DNA]</scope>
    <source>
        <strain evidence="2 3">GAB14E</strain>
    </source>
</reference>
<dbReference type="AlphaFoldDB" id="A0A099K7W8"/>
<evidence type="ECO:0000313" key="2">
    <source>
        <dbReference type="EMBL" id="KGJ86466.1"/>
    </source>
</evidence>
<accession>A0A099K7W8</accession>
<organism evidence="2 3">
    <name type="scientific">Colwellia psychrerythraea</name>
    <name type="common">Vibrio psychroerythus</name>
    <dbReference type="NCBI Taxonomy" id="28229"/>
    <lineage>
        <taxon>Bacteria</taxon>
        <taxon>Pseudomonadati</taxon>
        <taxon>Pseudomonadota</taxon>
        <taxon>Gammaproteobacteria</taxon>
        <taxon>Alteromonadales</taxon>
        <taxon>Colwelliaceae</taxon>
        <taxon>Colwellia</taxon>
    </lineage>
</organism>
<gene>
    <name evidence="2" type="ORF">GAB14E_0739</name>
</gene>
<protein>
    <submittedName>
        <fullName evidence="2">Uncharacterized protein</fullName>
    </submittedName>
</protein>
<evidence type="ECO:0000313" key="3">
    <source>
        <dbReference type="Proteomes" id="UP000029868"/>
    </source>
</evidence>
<dbReference type="Gene3D" id="2.60.40.3880">
    <property type="match status" value="1"/>
</dbReference>
<comment type="caution">
    <text evidence="2">The sequence shown here is derived from an EMBL/GenBank/DDBJ whole genome shotgun (WGS) entry which is preliminary data.</text>
</comment>
<dbReference type="EMBL" id="JQEC01000075">
    <property type="protein sequence ID" value="KGJ86466.1"/>
    <property type="molecule type" value="Genomic_DNA"/>
</dbReference>
<name>A0A099K7W8_COLPS</name>
<dbReference type="Proteomes" id="UP000029868">
    <property type="component" value="Unassembled WGS sequence"/>
</dbReference>
<dbReference type="RefSeq" id="WP_033084606.1">
    <property type="nucleotide sequence ID" value="NZ_JQEC01000075.1"/>
</dbReference>
<keyword evidence="1" id="KW-0732">Signal</keyword>
<feature type="chain" id="PRO_5001947928" evidence="1">
    <location>
        <begin position="22"/>
        <end position="296"/>
    </location>
</feature>